<dbReference type="GO" id="GO:0004519">
    <property type="term" value="F:endonuclease activity"/>
    <property type="evidence" value="ECO:0007669"/>
    <property type="project" value="InterPro"/>
</dbReference>
<sequence length="455" mass="50820">MWQRRLLRRMLARKDDDTFTHRFFLTGIARKNGKTALASTLPLFFGLYGDRGGEIYSAAADRDQAKLVMSHARRAVEMSPELGEQIKLYRDAMEFKGTGTVYKALSSEAFTKEGLSASLVIADELAAWPSRELFDVLSLSMGARKSPLFVAITTAGQRMDSTGSDSIAYTLYQLARRRITGENDDTTLGMAWWEAADDAYLDDTKWGEANPGLLSDPAILSIDDLLSAKKRTPEAEFRTKRLNQWVSSSQAFLPTGTWDSCKDDQIALNKEDEIVLGFDGSFSNDSTAIVACRVADKAFFVLGHWERPLDAELSWRVPVEEVEAKMLDICKVFNVREIVCDPFRWQRSMEAWQQMGLPVVEFPQTPSRMVPATAAFYDAVVNGRVKHNGDPSLSRHAANATPYYSRNGLMIRKESKTSLKRIDLLVAALMAHSRAGTLGNAPAPKPRAEVKWIEL</sequence>
<dbReference type="InterPro" id="IPR005021">
    <property type="entry name" value="Terminase_largesu-like"/>
</dbReference>
<dbReference type="PANTHER" id="PTHR41287">
    <property type="match status" value="1"/>
</dbReference>
<dbReference type="Pfam" id="PF03354">
    <property type="entry name" value="TerL_ATPase"/>
    <property type="match status" value="1"/>
</dbReference>
<organism evidence="3">
    <name type="scientific">uncultured Caudovirales phage</name>
    <dbReference type="NCBI Taxonomy" id="2100421"/>
    <lineage>
        <taxon>Viruses</taxon>
        <taxon>Duplodnaviria</taxon>
        <taxon>Heunggongvirae</taxon>
        <taxon>Uroviricota</taxon>
        <taxon>Caudoviricetes</taxon>
        <taxon>Peduoviridae</taxon>
        <taxon>Maltschvirus</taxon>
        <taxon>Maltschvirus maltsch</taxon>
    </lineage>
</organism>
<evidence type="ECO:0000259" key="1">
    <source>
        <dbReference type="Pfam" id="PF03354"/>
    </source>
</evidence>
<protein>
    <submittedName>
        <fullName evidence="3">COG4626 Phage terminase-like protein, large subunit</fullName>
    </submittedName>
</protein>
<evidence type="ECO:0000259" key="2">
    <source>
        <dbReference type="Pfam" id="PF20441"/>
    </source>
</evidence>
<evidence type="ECO:0000313" key="4">
    <source>
        <dbReference type="EMBL" id="CAB4189366.1"/>
    </source>
</evidence>
<dbReference type="InterPro" id="IPR027417">
    <property type="entry name" value="P-loop_NTPase"/>
</dbReference>
<dbReference type="InterPro" id="IPR046461">
    <property type="entry name" value="TerL_ATPase"/>
</dbReference>
<feature type="domain" description="Terminase large subunit-like endonuclease" evidence="2">
    <location>
        <begin position="321"/>
        <end position="435"/>
    </location>
</feature>
<dbReference type="Gene3D" id="3.30.420.240">
    <property type="match status" value="1"/>
</dbReference>
<dbReference type="EMBL" id="LR797133">
    <property type="protein sequence ID" value="CAB4189366.1"/>
    <property type="molecule type" value="Genomic_DNA"/>
</dbReference>
<evidence type="ECO:0000313" key="3">
    <source>
        <dbReference type="EMBL" id="CAB4144570.1"/>
    </source>
</evidence>
<proteinExistence type="predicted"/>
<dbReference type="Gene3D" id="3.40.50.300">
    <property type="entry name" value="P-loop containing nucleotide triphosphate hydrolases"/>
    <property type="match status" value="1"/>
</dbReference>
<accession>A0A6J5MHH3</accession>
<dbReference type="Pfam" id="PF20441">
    <property type="entry name" value="TerL_nuclease"/>
    <property type="match status" value="2"/>
</dbReference>
<reference evidence="3" key="1">
    <citation type="submission" date="2020-04" db="EMBL/GenBank/DDBJ databases">
        <authorList>
            <person name="Chiriac C."/>
            <person name="Salcher M."/>
            <person name="Ghai R."/>
            <person name="Kavagutti S V."/>
        </authorList>
    </citation>
    <scope>NUCLEOTIDE SEQUENCE</scope>
</reference>
<dbReference type="PANTHER" id="PTHR41287:SF1">
    <property type="entry name" value="PROTEIN YMFN"/>
    <property type="match status" value="1"/>
</dbReference>
<name>A0A6J5MHH3_9CAUD</name>
<dbReference type="EMBL" id="LR796425">
    <property type="protein sequence ID" value="CAB4144570.1"/>
    <property type="molecule type" value="Genomic_DNA"/>
</dbReference>
<dbReference type="InterPro" id="IPR046462">
    <property type="entry name" value="TerL_nuclease"/>
</dbReference>
<feature type="domain" description="Terminase large subunit-like endonuclease" evidence="2">
    <location>
        <begin position="196"/>
        <end position="300"/>
    </location>
</feature>
<feature type="domain" description="Terminase large subunit-like ATPase" evidence="1">
    <location>
        <begin position="24"/>
        <end position="169"/>
    </location>
</feature>
<gene>
    <name evidence="4" type="ORF">UFOVP1185_44</name>
    <name evidence="3" type="ORF">UFOVP461_41</name>
</gene>